<feature type="compositionally biased region" description="Low complexity" evidence="1">
    <location>
        <begin position="648"/>
        <end position="662"/>
    </location>
</feature>
<evidence type="ECO:0000313" key="4">
    <source>
        <dbReference type="Proteomes" id="UP000245946"/>
    </source>
</evidence>
<sequence length="1460" mass="156513">MPSAVRPKRQSAVAAAQHTQPRATKKARKAAVAAAANDSGSDLSDAPDEDGSASGSDDAESDDPNSSDDDDHTEVDMDETGDFEAPGAKKKKAAGAPRKPKAAPKKKAPAAKKAPRAAAAGSSAAPAAKAATGRKGGTAGKRAAPKRTTGSKEELSINDDNTLFNSVKDPNTALQSTAEDWVVAYQETPGKALSELVTFFIRSCGCNSTVDEDVAQDLDAIVDNLEEVQEEFKKELVPSYPLISKAASYKKFRKSLAELLERIFTSAAEADALYDEALIETFIAWISAMSSSALRAFRHTATAIALWTIGALAQVGGELKKELASATKSRDAERKKARADKARLKELEFKVKEVTAAKKRIDGAIEELISTVFVHRYRDSDPNIRTDCINELSGWMKAQPEQFMQASFFRYLGWVLSDAHPDVRGAAIKGLGGLYGRGSTIPSSVRHFTDMFKQRLVEMAVGDVDLSVRIATIGVLVQIDKRGLLEDEQRDSLAAHIYDVEPRVRVAVAGFVTGMLEALVDEQKEQLGEEPSSKQTQALEAYETELAKLRLKCFAELLVRFAARLDKPAGDENGDAAESSRAKEQADELSWSLGGLEEGRVGLAVNALWDAVEGAQQWRPLIELLLYDHSGAGASAAPGRAKGKKGKSAAASAAGSSSNSSADTAVTGVQLTNQVYRLEPEEEAVLVEALVAVLSKTKAQAANAGPRPDRPAHGPLSDEDEAAEDDPVKSLASMTRDLIPALPKLFSKYRTDAPRIADVLLVPRYMNLELYLEAQQSTAYEALWDEISDQFLRHVEPALLANAVAAISRLVQTDTLANVNATKLTALHENLTAALREPVQGRDVEAAAFDENEIHLLMACTRRMRHLARATDMSAAIEDDEKGSQTSAWNIVLGLASRGRLGYPDESQLIENSLGVLSLYIMWKTHAVVQTQDHAQKNALVEALVDKRDTLLDLMNSFVAGSHGNTASGVQQEAFRHTLDVYIMHGNMAAASDAAEAAAQQNGGADAAAAGRPKLPAAMRLECPVEVQHRCAGFIQAELERYAEELRASFPSDAPADAESELSDAEEEQDEDDDGNSPAPAPKKGKKGKKAAPATAAAADKTPARPTQEFLQRQQQLCQTLSHFIAAIRLGTFDVKHAAGVLAYHGRLGHIFDSCSKVLVETLREEGVYAGRPDMACNVILDALKQSAELWEQDPTTQGGECFVGLARALSSALLVRGAHLTVLRAIPAAALVRLHNNGCVHVIKRLTAAERAGNQASKTRAIAFWKGLALLLPAATGRDAVKIKSAMDQALKDAEIEVPPSAKAWEPQRSYEKRLVNLAAKSQDLRKKAAATKPASSRKKAPAPADDLIDDAELSGGEFEELEPGAEAPRRPALRPSAAAGNKRRARDDDPLDLSDEEHVSPSPGLGGDASNGGLLDITREERNSDAEEEASMARSTRSHSVAASEASSAGARKRPRHG</sequence>
<dbReference type="Pfam" id="PF21581">
    <property type="entry name" value="SCD"/>
    <property type="match status" value="1"/>
</dbReference>
<dbReference type="InterPro" id="IPR020839">
    <property type="entry name" value="SCD"/>
</dbReference>
<dbReference type="InterPro" id="IPR013721">
    <property type="entry name" value="STAG"/>
</dbReference>
<organism evidence="3 4">
    <name type="scientific">Tilletiopsis washingtonensis</name>
    <dbReference type="NCBI Taxonomy" id="58919"/>
    <lineage>
        <taxon>Eukaryota</taxon>
        <taxon>Fungi</taxon>
        <taxon>Dikarya</taxon>
        <taxon>Basidiomycota</taxon>
        <taxon>Ustilaginomycotina</taxon>
        <taxon>Exobasidiomycetes</taxon>
        <taxon>Entylomatales</taxon>
        <taxon>Entylomatales incertae sedis</taxon>
        <taxon>Tilletiopsis</taxon>
    </lineage>
</organism>
<dbReference type="GO" id="GO:0007062">
    <property type="term" value="P:sister chromatid cohesion"/>
    <property type="evidence" value="ECO:0007669"/>
    <property type="project" value="UniProtKB-ARBA"/>
</dbReference>
<name>A0A316ZKC8_9BASI</name>
<dbReference type="GeneID" id="37268861"/>
<dbReference type="STRING" id="58919.A0A316ZKC8"/>
<dbReference type="InterPro" id="IPR056396">
    <property type="entry name" value="HEAT_SCC3-SA"/>
</dbReference>
<dbReference type="GO" id="GO:0008278">
    <property type="term" value="C:cohesin complex"/>
    <property type="evidence" value="ECO:0007669"/>
    <property type="project" value="TreeGrafter"/>
</dbReference>
<dbReference type="InterPro" id="IPR039662">
    <property type="entry name" value="Cohesin_Scc3/SA"/>
</dbReference>
<dbReference type="SUPFAM" id="SSF48371">
    <property type="entry name" value="ARM repeat"/>
    <property type="match status" value="1"/>
</dbReference>
<dbReference type="Pfam" id="PF08514">
    <property type="entry name" value="STAG"/>
    <property type="match status" value="1"/>
</dbReference>
<reference evidence="3 4" key="1">
    <citation type="journal article" date="2018" name="Mol. Biol. Evol.">
        <title>Broad Genomic Sampling Reveals a Smut Pathogenic Ancestry of the Fungal Clade Ustilaginomycotina.</title>
        <authorList>
            <person name="Kijpornyongpan T."/>
            <person name="Mondo S.J."/>
            <person name="Barry K."/>
            <person name="Sandor L."/>
            <person name="Lee J."/>
            <person name="Lipzen A."/>
            <person name="Pangilinan J."/>
            <person name="LaButti K."/>
            <person name="Hainaut M."/>
            <person name="Henrissat B."/>
            <person name="Grigoriev I.V."/>
            <person name="Spatafora J.W."/>
            <person name="Aime M.C."/>
        </authorList>
    </citation>
    <scope>NUCLEOTIDE SEQUENCE [LARGE SCALE GENOMIC DNA]</scope>
    <source>
        <strain evidence="3 4">MCA 4186</strain>
    </source>
</reference>
<evidence type="ECO:0000313" key="3">
    <source>
        <dbReference type="EMBL" id="PWO01267.1"/>
    </source>
</evidence>
<feature type="compositionally biased region" description="Acidic residues" evidence="1">
    <location>
        <begin position="1056"/>
        <end position="1075"/>
    </location>
</feature>
<dbReference type="OrthoDB" id="498590at2759"/>
<accession>A0A316ZKC8</accession>
<dbReference type="Proteomes" id="UP000245946">
    <property type="component" value="Unassembled WGS sequence"/>
</dbReference>
<gene>
    <name evidence="3" type="ORF">FA09DRAFT_327217</name>
</gene>
<dbReference type="RefSeq" id="XP_025601545.1">
    <property type="nucleotide sequence ID" value="XM_025741317.1"/>
</dbReference>
<feature type="region of interest" description="Disordered" evidence="1">
    <location>
        <begin position="1324"/>
        <end position="1460"/>
    </location>
</feature>
<evidence type="ECO:0000259" key="2">
    <source>
        <dbReference type="PROSITE" id="PS51425"/>
    </source>
</evidence>
<dbReference type="PANTHER" id="PTHR11199:SF0">
    <property type="entry name" value="LD34181P-RELATED"/>
    <property type="match status" value="1"/>
</dbReference>
<feature type="compositionally biased region" description="Acidic residues" evidence="1">
    <location>
        <begin position="1348"/>
        <end position="1365"/>
    </location>
</feature>
<protein>
    <recommendedName>
        <fullName evidence="2">SCD domain-containing protein</fullName>
    </recommendedName>
</protein>
<feature type="region of interest" description="Disordered" evidence="1">
    <location>
        <begin position="700"/>
        <end position="727"/>
    </location>
</feature>
<dbReference type="GO" id="GO:0000785">
    <property type="term" value="C:chromatin"/>
    <property type="evidence" value="ECO:0007669"/>
    <property type="project" value="TreeGrafter"/>
</dbReference>
<dbReference type="PANTHER" id="PTHR11199">
    <property type="entry name" value="STROMAL ANTIGEN"/>
    <property type="match status" value="1"/>
</dbReference>
<dbReference type="EMBL" id="KZ819283">
    <property type="protein sequence ID" value="PWO01267.1"/>
    <property type="molecule type" value="Genomic_DNA"/>
</dbReference>
<feature type="domain" description="SCD" evidence="2">
    <location>
        <begin position="373"/>
        <end position="459"/>
    </location>
</feature>
<keyword evidence="4" id="KW-1185">Reference proteome</keyword>
<feature type="compositionally biased region" description="Acidic residues" evidence="1">
    <location>
        <begin position="45"/>
        <end position="82"/>
    </location>
</feature>
<feature type="region of interest" description="Disordered" evidence="1">
    <location>
        <begin position="1"/>
        <end position="163"/>
    </location>
</feature>
<feature type="compositionally biased region" description="Low complexity" evidence="1">
    <location>
        <begin position="1440"/>
        <end position="1452"/>
    </location>
</feature>
<dbReference type="PROSITE" id="PS51425">
    <property type="entry name" value="SCD"/>
    <property type="match status" value="1"/>
</dbReference>
<dbReference type="InterPro" id="IPR016024">
    <property type="entry name" value="ARM-type_fold"/>
</dbReference>
<proteinExistence type="predicted"/>
<feature type="region of interest" description="Disordered" evidence="1">
    <location>
        <begin position="1051"/>
        <end position="1111"/>
    </location>
</feature>
<dbReference type="Pfam" id="PF24571">
    <property type="entry name" value="HEAT_SCC3-SA"/>
    <property type="match status" value="1"/>
</dbReference>
<dbReference type="GO" id="GO:0003682">
    <property type="term" value="F:chromatin binding"/>
    <property type="evidence" value="ECO:0007669"/>
    <property type="project" value="TreeGrafter"/>
</dbReference>
<feature type="compositionally biased region" description="Low complexity" evidence="1">
    <location>
        <begin position="1091"/>
        <end position="1101"/>
    </location>
</feature>
<feature type="compositionally biased region" description="Basic residues" evidence="1">
    <location>
        <begin position="88"/>
        <end position="115"/>
    </location>
</feature>
<dbReference type="InterPro" id="IPR011989">
    <property type="entry name" value="ARM-like"/>
</dbReference>
<dbReference type="GO" id="GO:0005634">
    <property type="term" value="C:nucleus"/>
    <property type="evidence" value="ECO:0007669"/>
    <property type="project" value="TreeGrafter"/>
</dbReference>
<feature type="region of interest" description="Disordered" evidence="1">
    <location>
        <begin position="635"/>
        <end position="664"/>
    </location>
</feature>
<dbReference type="Gene3D" id="1.25.10.10">
    <property type="entry name" value="Leucine-rich Repeat Variant"/>
    <property type="match status" value="1"/>
</dbReference>
<evidence type="ECO:0000256" key="1">
    <source>
        <dbReference type="SAM" id="MobiDB-lite"/>
    </source>
</evidence>
<feature type="compositionally biased region" description="Low complexity" evidence="1">
    <location>
        <begin position="116"/>
        <end position="133"/>
    </location>
</feature>